<dbReference type="GO" id="GO:0005737">
    <property type="term" value="C:cytoplasm"/>
    <property type="evidence" value="ECO:0007669"/>
    <property type="project" value="TreeGrafter"/>
</dbReference>
<dbReference type="Pfam" id="PF13966">
    <property type="entry name" value="zf-RVT"/>
    <property type="match status" value="1"/>
</dbReference>
<evidence type="ECO:0000313" key="3">
    <source>
        <dbReference type="Proteomes" id="UP000826271"/>
    </source>
</evidence>
<proteinExistence type="predicted"/>
<gene>
    <name evidence="2" type="ORF">BUALT_BualtUnG0012400</name>
</gene>
<dbReference type="PANTHER" id="PTHR11566:SF173">
    <property type="entry name" value="DYNAMIN-RELATED PROTEIN 4C"/>
    <property type="match status" value="1"/>
</dbReference>
<dbReference type="EMBL" id="WHWC01000106">
    <property type="protein sequence ID" value="KAG8363028.1"/>
    <property type="molecule type" value="Genomic_DNA"/>
</dbReference>
<dbReference type="InterPro" id="IPR030381">
    <property type="entry name" value="G_DYNAMIN_dom"/>
</dbReference>
<organism evidence="2 3">
    <name type="scientific">Buddleja alternifolia</name>
    <dbReference type="NCBI Taxonomy" id="168488"/>
    <lineage>
        <taxon>Eukaryota</taxon>
        <taxon>Viridiplantae</taxon>
        <taxon>Streptophyta</taxon>
        <taxon>Embryophyta</taxon>
        <taxon>Tracheophyta</taxon>
        <taxon>Spermatophyta</taxon>
        <taxon>Magnoliopsida</taxon>
        <taxon>eudicotyledons</taxon>
        <taxon>Gunneridae</taxon>
        <taxon>Pentapetalae</taxon>
        <taxon>asterids</taxon>
        <taxon>lamiids</taxon>
        <taxon>Lamiales</taxon>
        <taxon>Scrophulariaceae</taxon>
        <taxon>Buddlejeae</taxon>
        <taxon>Buddleja</taxon>
    </lineage>
</organism>
<dbReference type="CDD" id="cd06222">
    <property type="entry name" value="RNase_H_like"/>
    <property type="match status" value="1"/>
</dbReference>
<name>A0AAV6W087_9LAMI</name>
<feature type="domain" description="Dynamin-type G" evidence="1">
    <location>
        <begin position="468"/>
        <end position="567"/>
    </location>
</feature>
<dbReference type="SUPFAM" id="SSF52540">
    <property type="entry name" value="P-loop containing nucleoside triphosphate hydrolases"/>
    <property type="match status" value="1"/>
</dbReference>
<evidence type="ECO:0000313" key="2">
    <source>
        <dbReference type="EMBL" id="KAG8363028.1"/>
    </source>
</evidence>
<evidence type="ECO:0000259" key="1">
    <source>
        <dbReference type="PROSITE" id="PS51718"/>
    </source>
</evidence>
<dbReference type="GO" id="GO:0016020">
    <property type="term" value="C:membrane"/>
    <property type="evidence" value="ECO:0007669"/>
    <property type="project" value="TreeGrafter"/>
</dbReference>
<keyword evidence="3" id="KW-1185">Reference proteome</keyword>
<dbReference type="Proteomes" id="UP000826271">
    <property type="component" value="Unassembled WGS sequence"/>
</dbReference>
<protein>
    <recommendedName>
        <fullName evidence="1">Dynamin-type G domain-containing protein</fullName>
    </recommendedName>
</protein>
<dbReference type="GO" id="GO:0003924">
    <property type="term" value="F:GTPase activity"/>
    <property type="evidence" value="ECO:0007669"/>
    <property type="project" value="TreeGrafter"/>
</dbReference>
<dbReference type="Gene3D" id="3.40.50.300">
    <property type="entry name" value="P-loop containing nucleotide triphosphate hydrolases"/>
    <property type="match status" value="1"/>
</dbReference>
<dbReference type="GO" id="GO:0005874">
    <property type="term" value="C:microtubule"/>
    <property type="evidence" value="ECO:0007669"/>
    <property type="project" value="TreeGrafter"/>
</dbReference>
<dbReference type="PANTHER" id="PTHR11566">
    <property type="entry name" value="DYNAMIN"/>
    <property type="match status" value="1"/>
</dbReference>
<dbReference type="GO" id="GO:0008017">
    <property type="term" value="F:microtubule binding"/>
    <property type="evidence" value="ECO:0007669"/>
    <property type="project" value="TreeGrafter"/>
</dbReference>
<dbReference type="InterPro" id="IPR026960">
    <property type="entry name" value="RVT-Znf"/>
</dbReference>
<reference evidence="2" key="1">
    <citation type="submission" date="2019-10" db="EMBL/GenBank/DDBJ databases">
        <authorList>
            <person name="Zhang R."/>
            <person name="Pan Y."/>
            <person name="Wang J."/>
            <person name="Ma R."/>
            <person name="Yu S."/>
        </authorList>
    </citation>
    <scope>NUCLEOTIDE SEQUENCE</scope>
    <source>
        <strain evidence="2">LA-IB0</strain>
        <tissue evidence="2">Leaf</tissue>
    </source>
</reference>
<dbReference type="Pfam" id="PF00350">
    <property type="entry name" value="Dynamin_N"/>
    <property type="match status" value="1"/>
</dbReference>
<dbReference type="PROSITE" id="PS51718">
    <property type="entry name" value="G_DYNAMIN_2"/>
    <property type="match status" value="1"/>
</dbReference>
<comment type="caution">
    <text evidence="2">The sequence shown here is derived from an EMBL/GenBank/DDBJ whole genome shotgun (WGS) entry which is preliminary data.</text>
</comment>
<sequence>MEKHRQEQIYCGTRSVLCDLGGVHIRTWEDPWIPTIEGFKPSALPLSDSDKARSYSTRFFVDQASSTWNIDKLHSFFPHNMMSEILKIRIPASLEPRRILWTPSKSGSFSVFSAYRQDQSVRFSEERFGEKILWKRLWKAKLHERLKFFLWKTSVGILPTCDKLLRFMPHIDSLCLLCGRETETINHIFLCCNFSRRLWWSSKWAFRLDKYQNWNITPWLEFILDRCNPAFDSMAQNLEFTTYAAVILASTWKYRNTVLHGEALDSIEALICQVDSRVKELLPCQILKIKKSIRREPDPDLEMLIPSTLIVNVDAPFKDGLMCAGLIVRDVKDSFIFGATIFGHAVDACEAESMAILEACLWLQRANVEDALIQSDCLVAVNNVIESSMELSEEKVEDMGEATAPPCKMGSVKPLTREISSNPEPFHMKISDEQANHDAPIVSSYNDRIRPLLDTMDKLRNLKIMEEGIQLPTIVVVGDQSSGKSSVLESLAGISLPRGQGICTRVPLIMNLQNDPNPDTGAELYLEFDDEKVPTDEDNIADAISSATEQIAGKGKGISNNPLTLIG</sequence>
<accession>A0AAV6W087</accession>
<dbReference type="InterPro" id="IPR022812">
    <property type="entry name" value="Dynamin"/>
</dbReference>
<dbReference type="InterPro" id="IPR044730">
    <property type="entry name" value="RNase_H-like_dom_plant"/>
</dbReference>
<dbReference type="PRINTS" id="PR00195">
    <property type="entry name" value="DYNAMIN"/>
</dbReference>
<dbReference type="GO" id="GO:0005525">
    <property type="term" value="F:GTP binding"/>
    <property type="evidence" value="ECO:0007669"/>
    <property type="project" value="InterPro"/>
</dbReference>
<dbReference type="AlphaFoldDB" id="A0AAV6W087"/>
<dbReference type="InterPro" id="IPR027417">
    <property type="entry name" value="P-loop_NTPase"/>
</dbReference>
<dbReference type="InterPro" id="IPR045063">
    <property type="entry name" value="Dynamin_N"/>
</dbReference>